<dbReference type="SUPFAM" id="SSF53187">
    <property type="entry name" value="Zn-dependent exopeptidases"/>
    <property type="match status" value="1"/>
</dbReference>
<keyword evidence="6 7" id="KW-0862">Zinc</keyword>
<evidence type="ECO:0000256" key="2">
    <source>
        <dbReference type="ARBA" id="ARBA00005634"/>
    </source>
</evidence>
<keyword evidence="3 7" id="KW-0645">Protease</keyword>
<dbReference type="Gene3D" id="3.40.630.10">
    <property type="entry name" value="Zn peptidases"/>
    <property type="match status" value="1"/>
</dbReference>
<dbReference type="HOGENOM" id="CLU_025286_0_0_1"/>
<dbReference type="PANTHER" id="PTHR12147">
    <property type="entry name" value="METALLOPEPTIDASE M28 FAMILY MEMBER"/>
    <property type="match status" value="1"/>
</dbReference>
<dbReference type="GO" id="GO:0046872">
    <property type="term" value="F:metal ion binding"/>
    <property type="evidence" value="ECO:0007669"/>
    <property type="project" value="UniProtKB-KW"/>
</dbReference>
<reference evidence="9 10" key="1">
    <citation type="submission" date="2014-04" db="EMBL/GenBank/DDBJ databases">
        <authorList>
            <consortium name="DOE Joint Genome Institute"/>
            <person name="Kuo A."/>
            <person name="Girlanda M."/>
            <person name="Perotto S."/>
            <person name="Kohler A."/>
            <person name="Nagy L.G."/>
            <person name="Floudas D."/>
            <person name="Copeland A."/>
            <person name="Barry K.W."/>
            <person name="Cichocki N."/>
            <person name="Veneault-Fourrey C."/>
            <person name="LaButti K."/>
            <person name="Lindquist E.A."/>
            <person name="Lipzen A."/>
            <person name="Lundell T."/>
            <person name="Morin E."/>
            <person name="Murat C."/>
            <person name="Sun H."/>
            <person name="Tunlid A."/>
            <person name="Henrissat B."/>
            <person name="Grigoriev I.V."/>
            <person name="Hibbett D.S."/>
            <person name="Martin F."/>
            <person name="Nordberg H.P."/>
            <person name="Cantor M.N."/>
            <person name="Hua S.X."/>
        </authorList>
    </citation>
    <scope>NUCLEOTIDE SEQUENCE [LARGE SCALE GENOMIC DNA]</scope>
    <source>
        <strain evidence="9 10">MUT 4182</strain>
    </source>
</reference>
<protein>
    <recommendedName>
        <fullName evidence="7">Peptide hydrolase</fullName>
        <ecNumber evidence="7">3.4.-.-</ecNumber>
    </recommendedName>
</protein>
<organism evidence="9 10">
    <name type="scientific">Tulasnella calospora MUT 4182</name>
    <dbReference type="NCBI Taxonomy" id="1051891"/>
    <lineage>
        <taxon>Eukaryota</taxon>
        <taxon>Fungi</taxon>
        <taxon>Dikarya</taxon>
        <taxon>Basidiomycota</taxon>
        <taxon>Agaricomycotina</taxon>
        <taxon>Agaricomycetes</taxon>
        <taxon>Cantharellales</taxon>
        <taxon>Tulasnellaceae</taxon>
        <taxon>Tulasnella</taxon>
    </lineage>
</organism>
<dbReference type="STRING" id="1051891.A0A0C3QMS9"/>
<gene>
    <name evidence="9" type="ORF">M407DRAFT_183502</name>
</gene>
<keyword evidence="5 7" id="KW-0378">Hydrolase</keyword>
<dbReference type="Proteomes" id="UP000054248">
    <property type="component" value="Unassembled WGS sequence"/>
</dbReference>
<dbReference type="InterPro" id="IPR007484">
    <property type="entry name" value="Peptidase_M28"/>
</dbReference>
<accession>A0A0C3QMS9</accession>
<dbReference type="EC" id="3.4.-.-" evidence="7"/>
<proteinExistence type="inferred from homology"/>
<dbReference type="GO" id="GO:0008235">
    <property type="term" value="F:metalloexopeptidase activity"/>
    <property type="evidence" value="ECO:0007669"/>
    <property type="project" value="InterPro"/>
</dbReference>
<evidence type="ECO:0000256" key="7">
    <source>
        <dbReference type="RuleBase" id="RU361240"/>
    </source>
</evidence>
<dbReference type="OrthoDB" id="10013407at2759"/>
<comment type="cofactor">
    <cofactor evidence="1">
        <name>Zn(2+)</name>
        <dbReference type="ChEBI" id="CHEBI:29105"/>
    </cofactor>
</comment>
<evidence type="ECO:0000256" key="4">
    <source>
        <dbReference type="ARBA" id="ARBA00022723"/>
    </source>
</evidence>
<evidence type="ECO:0000256" key="3">
    <source>
        <dbReference type="ARBA" id="ARBA00022670"/>
    </source>
</evidence>
<dbReference type="Pfam" id="PF04389">
    <property type="entry name" value="Peptidase_M28"/>
    <property type="match status" value="1"/>
</dbReference>
<evidence type="ECO:0000259" key="8">
    <source>
        <dbReference type="Pfam" id="PF04389"/>
    </source>
</evidence>
<feature type="domain" description="Peptidase M28" evidence="8">
    <location>
        <begin position="300"/>
        <end position="487"/>
    </location>
</feature>
<evidence type="ECO:0000256" key="5">
    <source>
        <dbReference type="ARBA" id="ARBA00022801"/>
    </source>
</evidence>
<evidence type="ECO:0000313" key="9">
    <source>
        <dbReference type="EMBL" id="KIO28239.1"/>
    </source>
</evidence>
<dbReference type="AlphaFoldDB" id="A0A0C3QMS9"/>
<name>A0A0C3QMS9_9AGAM</name>
<sequence length="517" mass="56251">MKSQLALLLAASYASRSYADRAIFITPSQLQSEPTAQSLQKQHDCLNDAFYGRYGRPLRDVYIVSPECAIQAAGLKASGSMAYLEDEEAELMGEERHLVWLQDAGVDDSLRVDEDPVLSDMSIVPKLLDLAEMKSRSEVGRGFVIQEGGPQRTIPKASESKLHYLDKNSALISIPSSRLATLDTFLPRFVVPIVLPATPLPSSVAASPKPVDPHAVARIQDIIANLKFNPSIAAILSSLSTERMAKDARWLTAENSDSEILSRHSFTDGAKAAAEWIQGEIEKSGAVCELRPFRLGFAPNVICRYPSTVNTTGTTILSAHYDSRGSFGSLRAPGGDDDGSGTTHVLAIARLIKEKKITFKSRVELVLFAGEEQGLVGSRAYSAQLRQANANITLHMQADMLAFRSPKEPLQLGLPDLIGLPEAAYLVANISKLYAPELTVGYTSACCSDHQSFWEQGFPATQVFERAGPIIDPMYHNSGDLTNRTGYDFNQLLSITKVTFATVLETAGFDIVPVEAE</sequence>
<keyword evidence="4 7" id="KW-0479">Metal-binding</keyword>
<evidence type="ECO:0000256" key="1">
    <source>
        <dbReference type="ARBA" id="ARBA00001947"/>
    </source>
</evidence>
<comment type="similarity">
    <text evidence="2">Belongs to the peptidase M28 family. M28B subfamily.</text>
</comment>
<evidence type="ECO:0000313" key="10">
    <source>
        <dbReference type="Proteomes" id="UP000054248"/>
    </source>
</evidence>
<dbReference type="EMBL" id="KN822997">
    <property type="protein sequence ID" value="KIO28239.1"/>
    <property type="molecule type" value="Genomic_DNA"/>
</dbReference>
<reference evidence="10" key="2">
    <citation type="submission" date="2015-01" db="EMBL/GenBank/DDBJ databases">
        <title>Evolutionary Origins and Diversification of the Mycorrhizal Mutualists.</title>
        <authorList>
            <consortium name="DOE Joint Genome Institute"/>
            <consortium name="Mycorrhizal Genomics Consortium"/>
            <person name="Kohler A."/>
            <person name="Kuo A."/>
            <person name="Nagy L.G."/>
            <person name="Floudas D."/>
            <person name="Copeland A."/>
            <person name="Barry K.W."/>
            <person name="Cichocki N."/>
            <person name="Veneault-Fourrey C."/>
            <person name="LaButti K."/>
            <person name="Lindquist E.A."/>
            <person name="Lipzen A."/>
            <person name="Lundell T."/>
            <person name="Morin E."/>
            <person name="Murat C."/>
            <person name="Riley R."/>
            <person name="Ohm R."/>
            <person name="Sun H."/>
            <person name="Tunlid A."/>
            <person name="Henrissat B."/>
            <person name="Grigoriev I.V."/>
            <person name="Hibbett D.S."/>
            <person name="Martin F."/>
        </authorList>
    </citation>
    <scope>NUCLEOTIDE SEQUENCE [LARGE SCALE GENOMIC DNA]</scope>
    <source>
        <strain evidence="10">MUT 4182</strain>
    </source>
</reference>
<evidence type="ECO:0000256" key="6">
    <source>
        <dbReference type="ARBA" id="ARBA00022833"/>
    </source>
</evidence>
<dbReference type="PANTHER" id="PTHR12147:SF26">
    <property type="entry name" value="PEPTIDASE M28 DOMAIN-CONTAINING PROTEIN"/>
    <property type="match status" value="1"/>
</dbReference>
<dbReference type="InterPro" id="IPR045175">
    <property type="entry name" value="M28_fam"/>
</dbReference>
<dbReference type="GO" id="GO:0006508">
    <property type="term" value="P:proteolysis"/>
    <property type="evidence" value="ECO:0007669"/>
    <property type="project" value="UniProtKB-KW"/>
</dbReference>
<keyword evidence="10" id="KW-1185">Reference proteome</keyword>